<evidence type="ECO:0000313" key="3">
    <source>
        <dbReference type="Proteomes" id="UP000249464"/>
    </source>
</evidence>
<accession>A0A2X0PQ24</accession>
<keyword evidence="3" id="KW-1185">Reference proteome</keyword>
<name>A0A2X0PQ24_9BASI</name>
<proteinExistence type="predicted"/>
<sequence length="74" mass="8360">MTSRHVDSLTLEQNQPYPLKNPLGDYSETSRPLDSWMDARSSSNAVSAIGERHEIALEPHWRPKLTGASYMDCN</sequence>
<evidence type="ECO:0000256" key="1">
    <source>
        <dbReference type="SAM" id="MobiDB-lite"/>
    </source>
</evidence>
<evidence type="ECO:0000313" key="2">
    <source>
        <dbReference type="EMBL" id="SGZ32085.1"/>
    </source>
</evidence>
<protein>
    <submittedName>
        <fullName evidence="2">BQ5605_C043g12068 protein</fullName>
    </submittedName>
</protein>
<dbReference type="AlphaFoldDB" id="A0A2X0PQ24"/>
<gene>
    <name evidence="2" type="primary">BQ5605_C043g12068</name>
    <name evidence="2" type="ORF">BQ5605_C043G12068</name>
</gene>
<reference evidence="2 3" key="1">
    <citation type="submission" date="2016-11" db="EMBL/GenBank/DDBJ databases">
        <authorList>
            <person name="Jaros S."/>
            <person name="Januszkiewicz K."/>
            <person name="Wedrychowicz H."/>
        </authorList>
    </citation>
    <scope>NUCLEOTIDE SEQUENCE [LARGE SCALE GENOMIC DNA]</scope>
</reference>
<dbReference type="Proteomes" id="UP000249464">
    <property type="component" value="Unassembled WGS sequence"/>
</dbReference>
<feature type="region of interest" description="Disordered" evidence="1">
    <location>
        <begin position="1"/>
        <end position="25"/>
    </location>
</feature>
<organism evidence="2 3">
    <name type="scientific">Microbotryum silenes-dioicae</name>
    <dbReference type="NCBI Taxonomy" id="796604"/>
    <lineage>
        <taxon>Eukaryota</taxon>
        <taxon>Fungi</taxon>
        <taxon>Dikarya</taxon>
        <taxon>Basidiomycota</taxon>
        <taxon>Pucciniomycotina</taxon>
        <taxon>Microbotryomycetes</taxon>
        <taxon>Microbotryales</taxon>
        <taxon>Microbotryaceae</taxon>
        <taxon>Microbotryum</taxon>
    </lineage>
</organism>
<dbReference type="EMBL" id="FQNC01000117">
    <property type="protein sequence ID" value="SGZ32085.1"/>
    <property type="molecule type" value="Genomic_DNA"/>
</dbReference>